<proteinExistence type="predicted"/>
<organism evidence="1 2">
    <name type="scientific">Porites evermanni</name>
    <dbReference type="NCBI Taxonomy" id="104178"/>
    <lineage>
        <taxon>Eukaryota</taxon>
        <taxon>Metazoa</taxon>
        <taxon>Cnidaria</taxon>
        <taxon>Anthozoa</taxon>
        <taxon>Hexacorallia</taxon>
        <taxon>Scleractinia</taxon>
        <taxon>Fungiina</taxon>
        <taxon>Poritidae</taxon>
        <taxon>Porites</taxon>
    </lineage>
</organism>
<sequence>MVQDSVVKSVITATSTKTIYDLKYTKLVKAFQALMLGKEYYVDNGFLTEKPVHRHHLEKIRVLASHGSVITIKRDAQVRDLHNKYTVEPMSLAVDQSEVWVDE</sequence>
<dbReference type="Proteomes" id="UP001159427">
    <property type="component" value="Unassembled WGS sequence"/>
</dbReference>
<protein>
    <submittedName>
        <fullName evidence="1">Uncharacterized protein</fullName>
    </submittedName>
</protein>
<dbReference type="EMBL" id="CALNXI010000307">
    <property type="protein sequence ID" value="CAH3024529.1"/>
    <property type="molecule type" value="Genomic_DNA"/>
</dbReference>
<gene>
    <name evidence="1" type="ORF">PEVE_00023139</name>
</gene>
<name>A0ABN8M5T3_9CNID</name>
<comment type="caution">
    <text evidence="1">The sequence shown here is derived from an EMBL/GenBank/DDBJ whole genome shotgun (WGS) entry which is preliminary data.</text>
</comment>
<keyword evidence="2" id="KW-1185">Reference proteome</keyword>
<evidence type="ECO:0000313" key="1">
    <source>
        <dbReference type="EMBL" id="CAH3024529.1"/>
    </source>
</evidence>
<reference evidence="1 2" key="1">
    <citation type="submission" date="2022-05" db="EMBL/GenBank/DDBJ databases">
        <authorList>
            <consortium name="Genoscope - CEA"/>
            <person name="William W."/>
        </authorList>
    </citation>
    <scope>NUCLEOTIDE SEQUENCE [LARGE SCALE GENOMIC DNA]</scope>
</reference>
<evidence type="ECO:0000313" key="2">
    <source>
        <dbReference type="Proteomes" id="UP001159427"/>
    </source>
</evidence>
<accession>A0ABN8M5T3</accession>